<dbReference type="AlphaFoldDB" id="A0AA47LYY8"/>
<evidence type="ECO:0000313" key="2">
    <source>
        <dbReference type="EMBL" id="KAK0130547.1"/>
    </source>
</evidence>
<feature type="compositionally biased region" description="Pro residues" evidence="1">
    <location>
        <begin position="103"/>
        <end position="117"/>
    </location>
</feature>
<dbReference type="EMBL" id="JAOPHQ010006743">
    <property type="protein sequence ID" value="KAK0130547.1"/>
    <property type="molecule type" value="Genomic_DNA"/>
</dbReference>
<evidence type="ECO:0000313" key="3">
    <source>
        <dbReference type="EMBL" id="KAK0154643.1"/>
    </source>
</evidence>
<name>A0AA47LYY8_MERPO</name>
<feature type="region of interest" description="Disordered" evidence="1">
    <location>
        <begin position="366"/>
        <end position="404"/>
    </location>
</feature>
<feature type="compositionally biased region" description="Polar residues" evidence="1">
    <location>
        <begin position="128"/>
        <end position="137"/>
    </location>
</feature>
<organism evidence="2 4">
    <name type="scientific">Merluccius polli</name>
    <name type="common">Benguela hake</name>
    <name type="synonym">Merluccius cadenati</name>
    <dbReference type="NCBI Taxonomy" id="89951"/>
    <lineage>
        <taxon>Eukaryota</taxon>
        <taxon>Metazoa</taxon>
        <taxon>Chordata</taxon>
        <taxon>Craniata</taxon>
        <taxon>Vertebrata</taxon>
        <taxon>Euteleostomi</taxon>
        <taxon>Actinopterygii</taxon>
        <taxon>Neopterygii</taxon>
        <taxon>Teleostei</taxon>
        <taxon>Neoteleostei</taxon>
        <taxon>Acanthomorphata</taxon>
        <taxon>Zeiogadaria</taxon>
        <taxon>Gadariae</taxon>
        <taxon>Gadiformes</taxon>
        <taxon>Gadoidei</taxon>
        <taxon>Merlucciidae</taxon>
        <taxon>Merluccius</taxon>
    </lineage>
</organism>
<reference evidence="2" key="1">
    <citation type="journal article" date="2023" name="Front. Mar. Sci.">
        <title>A new Merluccius polli reference genome to investigate the effects of global change in West African waters.</title>
        <authorList>
            <person name="Mateo J.L."/>
            <person name="Blanco-Fernandez C."/>
            <person name="Garcia-Vazquez E."/>
            <person name="Machado-Schiaffino G."/>
        </authorList>
    </citation>
    <scope>NUCLEOTIDE SEQUENCE</scope>
    <source>
        <strain evidence="2">C29</strain>
        <tissue evidence="2">Fin</tissue>
    </source>
</reference>
<sequence length="471" mass="52106">MSRVRKEVVWSIKRSLFKLSGANLYQIAKDIATDSSEIEELSATDEEECTDYIISYMQSGALLGSEDEGVGELLMLNDVIGRMIVEAELAAAAKTPVGTNTSPTPPPSDHTSPPPSPNANNATMPSHPHSNPPVNATAQPVEDLRMLYEELGEKLRQWETTASSPASTQNTPERVVPLKDLPYFQRREFKVHGGQIGDQSSEVSYGSISKQIDEGVREGFADAEVVRGVLRIIKPGTFRDMLSNKDDLAIPELRVFLRSHLGEKATTEMFQELMCARQAEQESPQQFLYRMIGLKQRLLFQSKQADTDISYDPKTIQEVFLNTIYQGLGAKHAELRQRLRPLVSNNQVTDEEILGQMTKMISDENEHQRRLGQLPRQKPSHAHSAKVEADGQHDDKPRGSAADGKNLQTIQQLSAQVETLTQMVATLMDHQTAPNHVISPFPLTLQPRPSPAIASSSIAPSLITATFPVIP</sequence>
<dbReference type="Proteomes" id="UP001174136">
    <property type="component" value="Unassembled WGS sequence"/>
</dbReference>
<feature type="region of interest" description="Disordered" evidence="1">
    <location>
        <begin position="95"/>
        <end position="137"/>
    </location>
</feature>
<protein>
    <submittedName>
        <fullName evidence="2">Uncharacterized protein</fullName>
    </submittedName>
</protein>
<evidence type="ECO:0000256" key="1">
    <source>
        <dbReference type="SAM" id="MobiDB-lite"/>
    </source>
</evidence>
<proteinExistence type="predicted"/>
<keyword evidence="4" id="KW-1185">Reference proteome</keyword>
<dbReference type="EMBL" id="JAOPHQ010000379">
    <property type="protein sequence ID" value="KAK0154643.1"/>
    <property type="molecule type" value="Genomic_DNA"/>
</dbReference>
<gene>
    <name evidence="3" type="ORF">N1851_003049</name>
    <name evidence="2" type="ORF">N1851_035224</name>
</gene>
<accession>A0AA47LYY8</accession>
<comment type="caution">
    <text evidence="2">The sequence shown here is derived from an EMBL/GenBank/DDBJ whole genome shotgun (WGS) entry which is preliminary data.</text>
</comment>
<feature type="compositionally biased region" description="Basic and acidic residues" evidence="1">
    <location>
        <begin position="385"/>
        <end position="398"/>
    </location>
</feature>
<evidence type="ECO:0000313" key="4">
    <source>
        <dbReference type="Proteomes" id="UP001174136"/>
    </source>
</evidence>